<dbReference type="AlphaFoldDB" id="A0A3P3XLA4"/>
<gene>
    <name evidence="1" type="ORF">SPIROBIBN47_410014</name>
</gene>
<evidence type="ECO:0000313" key="1">
    <source>
        <dbReference type="EMBL" id="SLM15280.1"/>
    </source>
</evidence>
<reference evidence="1" key="1">
    <citation type="submission" date="2017-02" db="EMBL/GenBank/DDBJ databases">
        <authorList>
            <person name="Regsiter A."/>
            <person name="William W."/>
        </authorList>
    </citation>
    <scope>NUCLEOTIDE SEQUENCE</scope>
    <source>
        <strain evidence="1">Bib</strain>
    </source>
</reference>
<organism evidence="1">
    <name type="scientific">uncultured spirochete</name>
    <dbReference type="NCBI Taxonomy" id="156406"/>
    <lineage>
        <taxon>Bacteria</taxon>
        <taxon>Pseudomonadati</taxon>
        <taxon>Spirochaetota</taxon>
        <taxon>Spirochaetia</taxon>
        <taxon>Spirochaetales</taxon>
        <taxon>environmental samples</taxon>
    </lineage>
</organism>
<name>A0A3P3XLA4_9SPIR</name>
<accession>A0A3P3XLA4</accession>
<sequence length="166" mass="18977">MDVAARHVYMAAKGLWMPTKPARMCKYPYCPNLTYDPSGYCDIHAAMRQAGRMPDKRPSSPRRGYGRDWQKVRAEVLTKAGIPRDLWPLYDVDHNPPYNPAIEPDHRKYTLIPRLHGEHSSKTNREDGGFGHRRGESISLQSFAVNRMRCSMSHTTDSRGKGVRHA</sequence>
<dbReference type="EMBL" id="FWDM01000036">
    <property type="protein sequence ID" value="SLM15280.1"/>
    <property type="molecule type" value="Genomic_DNA"/>
</dbReference>
<protein>
    <submittedName>
        <fullName evidence="1">Uncharacterized protein</fullName>
    </submittedName>
</protein>
<proteinExistence type="predicted"/>